<evidence type="ECO:0000256" key="6">
    <source>
        <dbReference type="ARBA" id="ARBA00022989"/>
    </source>
</evidence>
<sequence>MEKAKINAYQLFVLIVLFELGSALMVPLAIEAKQDAWLVILIGMGGGLFLYLIYYSLYYYYPDIPSTEYVQKIMGTTLGRIIAFFYVVYFVYLAARVLRNFGEMLVTFAYPETPLFVINALLIVLVIYTVRKGIEVLSRTGEFLFVFMSFLLISASILVVVGGIIDSNNLRPILADGIQPVMKTVLMHNLYFPFGEVVVFTMILPYLNRSEKAKRTGLMAIGLCGLILSLITAVNISVLGVSLVSRSQYPLLSTIQTVEVAGFLERLDVYFVLAVVIGVFVKIAVFFYVAMEGAANLFAVKESARLVVPIGVVILILSIAVASNFSEFFQEEHRFVHFYVHLPFQVIIPIFLLIIAFFKNRKKSKG</sequence>
<evidence type="ECO:0000256" key="3">
    <source>
        <dbReference type="ARBA" id="ARBA00022448"/>
    </source>
</evidence>
<evidence type="ECO:0000313" key="9">
    <source>
        <dbReference type="EMBL" id="OMP66360.1"/>
    </source>
</evidence>
<evidence type="ECO:0000256" key="2">
    <source>
        <dbReference type="ARBA" id="ARBA00007998"/>
    </source>
</evidence>
<reference evidence="9 10" key="1">
    <citation type="submission" date="2016-12" db="EMBL/GenBank/DDBJ databases">
        <title>Domibacillus sp. SAB 38T whole genome sequencing.</title>
        <authorList>
            <person name="Verma A."/>
            <person name="Ojha A.K."/>
            <person name="Krishnamurthi S."/>
        </authorList>
    </citation>
    <scope>NUCLEOTIDE SEQUENCE [LARGE SCALE GENOMIC DNA]</scope>
    <source>
        <strain evidence="9 10">SAB 38</strain>
    </source>
</reference>
<evidence type="ECO:0000256" key="4">
    <source>
        <dbReference type="ARBA" id="ARBA00022544"/>
    </source>
</evidence>
<feature type="transmembrane region" description="Helical" evidence="8">
    <location>
        <begin position="143"/>
        <end position="165"/>
    </location>
</feature>
<keyword evidence="4" id="KW-0309">Germination</keyword>
<accession>A0A1V2A601</accession>
<evidence type="ECO:0000256" key="5">
    <source>
        <dbReference type="ARBA" id="ARBA00022692"/>
    </source>
</evidence>
<dbReference type="AlphaFoldDB" id="A0A1V2A601"/>
<feature type="transmembrane region" description="Helical" evidence="8">
    <location>
        <begin position="219"/>
        <end position="244"/>
    </location>
</feature>
<evidence type="ECO:0000256" key="1">
    <source>
        <dbReference type="ARBA" id="ARBA00004141"/>
    </source>
</evidence>
<dbReference type="Pfam" id="PF03845">
    <property type="entry name" value="Spore_permease"/>
    <property type="match status" value="1"/>
</dbReference>
<dbReference type="GO" id="GO:0016020">
    <property type="term" value="C:membrane"/>
    <property type="evidence" value="ECO:0007669"/>
    <property type="project" value="UniProtKB-SubCell"/>
</dbReference>
<comment type="caution">
    <text evidence="9">The sequence shown here is derived from an EMBL/GenBank/DDBJ whole genome shotgun (WGS) entry which is preliminary data.</text>
</comment>
<dbReference type="OrthoDB" id="1891864at2"/>
<feature type="transmembrane region" description="Helical" evidence="8">
    <location>
        <begin position="36"/>
        <end position="61"/>
    </location>
</feature>
<dbReference type="STRING" id="1714355.BTO28_12935"/>
<feature type="transmembrane region" description="Helical" evidence="8">
    <location>
        <begin position="269"/>
        <end position="291"/>
    </location>
</feature>
<dbReference type="GO" id="GO:0009847">
    <property type="term" value="P:spore germination"/>
    <property type="evidence" value="ECO:0007669"/>
    <property type="project" value="InterPro"/>
</dbReference>
<evidence type="ECO:0000313" key="10">
    <source>
        <dbReference type="Proteomes" id="UP000188613"/>
    </source>
</evidence>
<feature type="transmembrane region" description="Helical" evidence="8">
    <location>
        <begin position="12"/>
        <end position="30"/>
    </location>
</feature>
<feature type="transmembrane region" description="Helical" evidence="8">
    <location>
        <begin position="115"/>
        <end position="131"/>
    </location>
</feature>
<dbReference type="PANTHER" id="PTHR34975">
    <property type="entry name" value="SPORE GERMINATION PROTEIN A2"/>
    <property type="match status" value="1"/>
</dbReference>
<comment type="subcellular location">
    <subcellularLocation>
        <location evidence="1">Membrane</location>
        <topology evidence="1">Multi-pass membrane protein</topology>
    </subcellularLocation>
</comment>
<dbReference type="PANTHER" id="PTHR34975:SF2">
    <property type="entry name" value="SPORE GERMINATION PROTEIN A2"/>
    <property type="match status" value="1"/>
</dbReference>
<keyword evidence="3" id="KW-0813">Transport</keyword>
<proteinExistence type="inferred from homology"/>
<keyword evidence="6 8" id="KW-1133">Transmembrane helix</keyword>
<dbReference type="RefSeq" id="WP_076766917.1">
    <property type="nucleotide sequence ID" value="NZ_MSFI01000021.1"/>
</dbReference>
<dbReference type="NCBIfam" id="TIGR00912">
    <property type="entry name" value="2A0309"/>
    <property type="match status" value="1"/>
</dbReference>
<comment type="similarity">
    <text evidence="2">Belongs to the amino acid-polyamine-organocation (APC) superfamily. Spore germination protein (SGP) (TC 2.A.3.9) family.</text>
</comment>
<feature type="transmembrane region" description="Helical" evidence="8">
    <location>
        <begin position="303"/>
        <end position="326"/>
    </location>
</feature>
<keyword evidence="7 8" id="KW-0472">Membrane</keyword>
<keyword evidence="5 8" id="KW-0812">Transmembrane</keyword>
<organism evidence="9 10">
    <name type="scientific">Domibacillus epiphyticus</name>
    <dbReference type="NCBI Taxonomy" id="1714355"/>
    <lineage>
        <taxon>Bacteria</taxon>
        <taxon>Bacillati</taxon>
        <taxon>Bacillota</taxon>
        <taxon>Bacilli</taxon>
        <taxon>Bacillales</taxon>
        <taxon>Bacillaceae</taxon>
        <taxon>Domibacillus</taxon>
    </lineage>
</organism>
<dbReference type="EMBL" id="MSFI01000021">
    <property type="protein sequence ID" value="OMP66360.1"/>
    <property type="molecule type" value="Genomic_DNA"/>
</dbReference>
<keyword evidence="10" id="KW-1185">Reference proteome</keyword>
<feature type="transmembrane region" description="Helical" evidence="8">
    <location>
        <begin position="338"/>
        <end position="358"/>
    </location>
</feature>
<feature type="transmembrane region" description="Helical" evidence="8">
    <location>
        <begin position="73"/>
        <end position="95"/>
    </location>
</feature>
<dbReference type="Proteomes" id="UP000188613">
    <property type="component" value="Unassembled WGS sequence"/>
</dbReference>
<feature type="transmembrane region" description="Helical" evidence="8">
    <location>
        <begin position="185"/>
        <end position="207"/>
    </location>
</feature>
<dbReference type="InterPro" id="IPR004761">
    <property type="entry name" value="Spore_GerAB"/>
</dbReference>
<evidence type="ECO:0000256" key="8">
    <source>
        <dbReference type="SAM" id="Phobius"/>
    </source>
</evidence>
<gene>
    <name evidence="9" type="ORF">BTO28_12935</name>
</gene>
<evidence type="ECO:0000256" key="7">
    <source>
        <dbReference type="ARBA" id="ARBA00023136"/>
    </source>
</evidence>
<name>A0A1V2A601_9BACI</name>
<protein>
    <submittedName>
        <fullName evidence="9">Spore gernimation protein KB</fullName>
    </submittedName>
</protein>